<feature type="transmembrane region" description="Helical" evidence="7">
    <location>
        <begin position="344"/>
        <end position="364"/>
    </location>
</feature>
<keyword evidence="3 7" id="KW-0812">Transmembrane</keyword>
<dbReference type="PANTHER" id="PTHR42718">
    <property type="entry name" value="MAJOR FACILITATOR SUPERFAMILY MULTIDRUG TRANSPORTER MFSC"/>
    <property type="match status" value="1"/>
</dbReference>
<evidence type="ECO:0000256" key="1">
    <source>
        <dbReference type="ARBA" id="ARBA00004651"/>
    </source>
</evidence>
<proteinExistence type="predicted"/>
<feature type="transmembrane region" description="Helical" evidence="7">
    <location>
        <begin position="174"/>
        <end position="193"/>
    </location>
</feature>
<feature type="transmembrane region" description="Helical" evidence="7">
    <location>
        <begin position="272"/>
        <end position="296"/>
    </location>
</feature>
<reference evidence="9" key="1">
    <citation type="journal article" date="2010" name="PLoS Genet.">
        <title>The genome of a pathogenic rhodococcus: cooptive virulence underpinned by key gene acquisitions.</title>
        <authorList>
            <person name="Letek M."/>
            <person name="Gonzalez P."/>
            <person name="Macarthur I."/>
            <person name="Rodriguez H."/>
            <person name="Freeman T.C."/>
            <person name="Valero-Rello A."/>
            <person name="Blanco M."/>
            <person name="Buckley T."/>
            <person name="Cherevach I."/>
            <person name="Fahey R."/>
            <person name="Hapeshi A."/>
            <person name="Holdstock J."/>
            <person name="Leadon D."/>
            <person name="Navas J."/>
            <person name="Ocampo A."/>
            <person name="Quail M.A."/>
            <person name="Sanders M."/>
            <person name="Scortti M.M."/>
            <person name="Prescott J.F."/>
            <person name="Fogarty U."/>
            <person name="Meijer W.G."/>
            <person name="Parkhill J."/>
            <person name="Bentley S.D."/>
            <person name="Vazquez-Boland J.A."/>
        </authorList>
    </citation>
    <scope>NUCLEOTIDE SEQUENCE [LARGE SCALE GENOMIC DNA]</scope>
    <source>
        <strain evidence="9 10">103S</strain>
    </source>
</reference>
<feature type="transmembrane region" description="Helical" evidence="7">
    <location>
        <begin position="107"/>
        <end position="129"/>
    </location>
</feature>
<evidence type="ECO:0000313" key="9">
    <source>
        <dbReference type="EMBL" id="CBH47535.1"/>
    </source>
</evidence>
<dbReference type="KEGG" id="req:REQ_14550"/>
<dbReference type="Gene3D" id="1.20.1250.20">
    <property type="entry name" value="MFS general substrate transporter like domains"/>
    <property type="match status" value="2"/>
</dbReference>
<dbReference type="PANTHER" id="PTHR42718:SF9">
    <property type="entry name" value="MAJOR FACILITATOR SUPERFAMILY MULTIDRUG TRANSPORTER MFSC"/>
    <property type="match status" value="1"/>
</dbReference>
<feature type="transmembrane region" description="Helical" evidence="7">
    <location>
        <begin position="414"/>
        <end position="432"/>
    </location>
</feature>
<evidence type="ECO:0000259" key="8">
    <source>
        <dbReference type="PROSITE" id="PS50850"/>
    </source>
</evidence>
<sequence length="503" mass="51228">MSRPDRRVPRTGTSGTLLTAALCFVILVVSVQQTVVLPLSGVISRQLDIGTTAVGWTLTAGFLAAAVMTPVAGRMADLRSKRTVLLAVLGIVLAGSVVAAVTESLPLLIVARVLQGVSFAAFPVSLAIVREELAPGKLASAMGLLSGTLGFGGAVGMVLTGLVVPDGADYRHAFWLATALTVVAIVLVIAVVPARANPASGRVDWPGAVLLGIGLVLILLPLSEANAWGWASARTLGCASAGIVVLGCWFVLERRIAHPLVPTEMLTHRPVLFTHLAGLLVGAGMFVNITTLTYFVQMSRENTGYGFGANPMESGLVYILPGATVGVVASICSGALITRFGARTVMTASGVLGVIGFGSLAVAHDASWQVIVGSMVASAFTSLAYAAMPALLVAEVSSENTGVANSVNSIARTAGSSVASALLATLLASLTIGDTTFARVDAYLIAFGFGVVCAVVSTVLVHVGGGGRRPTGLRDEIPVPDQSASLASMSRADSAVLGSQSTS</sequence>
<feature type="transmembrane region" description="Helical" evidence="7">
    <location>
        <begin position="444"/>
        <end position="464"/>
    </location>
</feature>
<gene>
    <name evidence="9" type="ordered locus">REQ_14550</name>
</gene>
<evidence type="ECO:0000256" key="7">
    <source>
        <dbReference type="SAM" id="Phobius"/>
    </source>
</evidence>
<evidence type="ECO:0000256" key="5">
    <source>
        <dbReference type="ARBA" id="ARBA00023136"/>
    </source>
</evidence>
<feature type="region of interest" description="Disordered" evidence="6">
    <location>
        <begin position="484"/>
        <end position="503"/>
    </location>
</feature>
<feature type="transmembrane region" description="Helical" evidence="7">
    <location>
        <begin position="316"/>
        <end position="337"/>
    </location>
</feature>
<feature type="transmembrane region" description="Helical" evidence="7">
    <location>
        <begin position="370"/>
        <end position="393"/>
    </location>
</feature>
<dbReference type="AlphaFoldDB" id="A0A3S5Y4S1"/>
<organism evidence="9">
    <name type="scientific">Rhodococcus hoagii (strain 103S)</name>
    <name type="common">Rhodococcus equi</name>
    <dbReference type="NCBI Taxonomy" id="685727"/>
    <lineage>
        <taxon>Bacteria</taxon>
        <taxon>Bacillati</taxon>
        <taxon>Actinomycetota</taxon>
        <taxon>Actinomycetes</taxon>
        <taxon>Mycobacteriales</taxon>
        <taxon>Nocardiaceae</taxon>
        <taxon>Prescottella</taxon>
    </lineage>
</organism>
<feature type="transmembrane region" description="Helical" evidence="7">
    <location>
        <begin position="53"/>
        <end position="72"/>
    </location>
</feature>
<dbReference type="EMBL" id="FN563149">
    <property type="protein sequence ID" value="CBH47535.1"/>
    <property type="molecule type" value="Genomic_DNA"/>
</dbReference>
<dbReference type="GO" id="GO:0005886">
    <property type="term" value="C:plasma membrane"/>
    <property type="evidence" value="ECO:0007669"/>
    <property type="project" value="UniProtKB-SubCell"/>
</dbReference>
<feature type="domain" description="Major facilitator superfamily (MFS) profile" evidence="8">
    <location>
        <begin position="18"/>
        <end position="465"/>
    </location>
</feature>
<evidence type="ECO:0000256" key="2">
    <source>
        <dbReference type="ARBA" id="ARBA00022448"/>
    </source>
</evidence>
<keyword evidence="5 7" id="KW-0472">Membrane</keyword>
<feature type="transmembrane region" description="Helical" evidence="7">
    <location>
        <begin position="12"/>
        <end position="33"/>
    </location>
</feature>
<feature type="transmembrane region" description="Helical" evidence="7">
    <location>
        <begin position="228"/>
        <end position="252"/>
    </location>
</feature>
<dbReference type="InterPro" id="IPR011701">
    <property type="entry name" value="MFS"/>
</dbReference>
<keyword evidence="4 7" id="KW-1133">Transmembrane helix</keyword>
<feature type="transmembrane region" description="Helical" evidence="7">
    <location>
        <begin position="205"/>
        <end position="222"/>
    </location>
</feature>
<feature type="transmembrane region" description="Helical" evidence="7">
    <location>
        <begin position="141"/>
        <end position="162"/>
    </location>
</feature>
<dbReference type="InterPro" id="IPR020846">
    <property type="entry name" value="MFS_dom"/>
</dbReference>
<evidence type="ECO:0000256" key="3">
    <source>
        <dbReference type="ARBA" id="ARBA00022692"/>
    </source>
</evidence>
<dbReference type="PROSITE" id="PS50850">
    <property type="entry name" value="MFS"/>
    <property type="match status" value="1"/>
</dbReference>
<dbReference type="SUPFAM" id="SSF103473">
    <property type="entry name" value="MFS general substrate transporter"/>
    <property type="match status" value="1"/>
</dbReference>
<protein>
    <submittedName>
        <fullName evidence="9">MFS transporter</fullName>
    </submittedName>
</protein>
<evidence type="ECO:0000313" key="10">
    <source>
        <dbReference type="Proteomes" id="UP000006892"/>
    </source>
</evidence>
<keyword evidence="2" id="KW-0813">Transport</keyword>
<feature type="transmembrane region" description="Helical" evidence="7">
    <location>
        <begin position="84"/>
        <end position="101"/>
    </location>
</feature>
<name>A0A3S5Y4S1_RHOH1</name>
<dbReference type="Proteomes" id="UP001154400">
    <property type="component" value="Chromosome"/>
</dbReference>
<accession>A0A3S5Y4S1</accession>
<dbReference type="Pfam" id="PF07690">
    <property type="entry name" value="MFS_1"/>
    <property type="match status" value="1"/>
</dbReference>
<evidence type="ECO:0000256" key="4">
    <source>
        <dbReference type="ARBA" id="ARBA00022989"/>
    </source>
</evidence>
<dbReference type="InterPro" id="IPR036259">
    <property type="entry name" value="MFS_trans_sf"/>
</dbReference>
<evidence type="ECO:0000256" key="6">
    <source>
        <dbReference type="SAM" id="MobiDB-lite"/>
    </source>
</evidence>
<dbReference type="GO" id="GO:0022857">
    <property type="term" value="F:transmembrane transporter activity"/>
    <property type="evidence" value="ECO:0007669"/>
    <property type="project" value="InterPro"/>
</dbReference>
<comment type="subcellular location">
    <subcellularLocation>
        <location evidence="1">Cell membrane</location>
        <topology evidence="1">Multi-pass membrane protein</topology>
    </subcellularLocation>
</comment>